<dbReference type="OrthoDB" id="479677at2"/>
<sequence length="433" mass="50271">MSEVNLRLKYTDWQREVFFKNKAKFTTIEKGRRSGFTKGMANACIEWLIEGKKILWVDTVTANLQRYFERYFVPELKQLPADMWKFHAQDKKLTVGEGYLDMRSAERPENIEGFGYDVVILNEAGIILKNSYLWDNAIRPMLLDYPNSRAFIGGVPKGKNRFFDLASRGMRNEKDWVNFQISSFENPLLRKEEIDELIAELGGVDSDVVKQEIYGEFLDTTTNALFPLSQIEAAFGKVRAYEPNAVQIWGLDVARDGDDESVLCVREGYHVKNLEGFRIASTTELAREIYRRYEMSEKKPEAIFIDSVGVGAGTFDRLCEFGLGAICREAKASYKATNEAKFANKRAEMYFALKEKFHLLTMNAHEKLKKQLQMIEFQYDRKERYLILPKDELKKEYGTSPDYADALALTFFDDVMSARRTEEKRQRYDGDFW</sequence>
<proteinExistence type="predicted"/>
<evidence type="ECO:0000313" key="2">
    <source>
        <dbReference type="Proteomes" id="UP000006380"/>
    </source>
</evidence>
<protein>
    <submittedName>
        <fullName evidence="1">Terminase domain protein</fullName>
    </submittedName>
</protein>
<dbReference type="KEGG" id="ccv:CCV52592_0037"/>
<name>A7H0U8_CAMC5</name>
<dbReference type="InterPro" id="IPR027417">
    <property type="entry name" value="P-loop_NTPase"/>
</dbReference>
<dbReference type="Gene3D" id="3.30.420.240">
    <property type="match status" value="1"/>
</dbReference>
<accession>A7H0U8</accession>
<dbReference type="RefSeq" id="WP_011992810.1">
    <property type="nucleotide sequence ID" value="NC_009715.2"/>
</dbReference>
<reference evidence="1" key="1">
    <citation type="submission" date="2016-07" db="EMBL/GenBank/DDBJ databases">
        <title>Comparative genomics of the Campylobacter concisus group.</title>
        <authorList>
            <person name="Miller W.G."/>
            <person name="Yee E."/>
            <person name="Chapman M.H."/>
            <person name="Huynh S."/>
            <person name="Bono J.L."/>
            <person name="On S.L.W."/>
            <person name="StLeger J."/>
            <person name="Foster G."/>
            <person name="Parker C.T."/>
        </authorList>
    </citation>
    <scope>NUCLEOTIDE SEQUENCE</scope>
    <source>
        <strain evidence="1">525.92</strain>
    </source>
</reference>
<keyword evidence="2" id="KW-1185">Reference proteome</keyword>
<dbReference type="Proteomes" id="UP000006380">
    <property type="component" value="Chromosome"/>
</dbReference>
<gene>
    <name evidence="1" type="ORF">CCV52592_0037</name>
</gene>
<organism evidence="1 2">
    <name type="scientific">Campylobacter curvus (strain 525.92)</name>
    <dbReference type="NCBI Taxonomy" id="360105"/>
    <lineage>
        <taxon>Bacteria</taxon>
        <taxon>Pseudomonadati</taxon>
        <taxon>Campylobacterota</taxon>
        <taxon>Epsilonproteobacteria</taxon>
        <taxon>Campylobacterales</taxon>
        <taxon>Campylobacteraceae</taxon>
        <taxon>Campylobacter</taxon>
    </lineage>
</organism>
<dbReference type="EMBL" id="CP000767">
    <property type="protein sequence ID" value="EAU00350.1"/>
    <property type="molecule type" value="Genomic_DNA"/>
</dbReference>
<dbReference type="Gene3D" id="3.40.50.300">
    <property type="entry name" value="P-loop containing nucleotide triphosphate hydrolases"/>
    <property type="match status" value="1"/>
</dbReference>
<dbReference type="AlphaFoldDB" id="A7H0U8"/>
<evidence type="ECO:0000313" key="1">
    <source>
        <dbReference type="EMBL" id="EAU00350.1"/>
    </source>
</evidence>
<dbReference type="HOGENOM" id="CLU_632645_0_0_7"/>
<dbReference type="STRING" id="360105.CCV52592_0037"/>